<feature type="non-terminal residue" evidence="2">
    <location>
        <position position="76"/>
    </location>
</feature>
<evidence type="ECO:0000256" key="1">
    <source>
        <dbReference type="SAM" id="Phobius"/>
    </source>
</evidence>
<feature type="non-terminal residue" evidence="2">
    <location>
        <position position="1"/>
    </location>
</feature>
<feature type="transmembrane region" description="Helical" evidence="1">
    <location>
        <begin position="34"/>
        <end position="54"/>
    </location>
</feature>
<evidence type="ECO:0000313" key="2">
    <source>
        <dbReference type="EMBL" id="MCC2748995.1"/>
    </source>
</evidence>
<keyword evidence="1" id="KW-0812">Transmembrane</keyword>
<dbReference type="EMBL" id="JAJFBX010000417">
    <property type="protein sequence ID" value="MCC2748995.1"/>
    <property type="molecule type" value="Genomic_DNA"/>
</dbReference>
<keyword evidence="1" id="KW-1133">Transmembrane helix</keyword>
<reference evidence="2" key="1">
    <citation type="submission" date="2021-10" db="EMBL/GenBank/DDBJ databases">
        <title>Collection of gut derived symbiotic bacterial strains cultured from healthy donors.</title>
        <authorList>
            <person name="Lin H."/>
            <person name="Littmann E."/>
            <person name="Claire K."/>
            <person name="Pamer E."/>
        </authorList>
    </citation>
    <scope>NUCLEOTIDE SEQUENCE</scope>
    <source>
        <strain evidence="2">MSK.22.92</strain>
    </source>
</reference>
<protein>
    <submittedName>
        <fullName evidence="2">Uncharacterized protein</fullName>
    </submittedName>
</protein>
<evidence type="ECO:0000313" key="3">
    <source>
        <dbReference type="Proteomes" id="UP001197847"/>
    </source>
</evidence>
<dbReference type="AlphaFoldDB" id="A0AAW4WY66"/>
<proteinExistence type="predicted"/>
<name>A0AAW4WY66_9FIRM</name>
<sequence length="76" mass="8436">DPLGAFDVATAKQFTQTDVFGIVSVTDNFTRAATAGKVVIGVFVFLMCFCLWLMQYINMKRNMAAASMNKQTETMQ</sequence>
<organism evidence="2 3">
    <name type="scientific">Agathobacter rectalis</name>
    <dbReference type="NCBI Taxonomy" id="39491"/>
    <lineage>
        <taxon>Bacteria</taxon>
        <taxon>Bacillati</taxon>
        <taxon>Bacillota</taxon>
        <taxon>Clostridia</taxon>
        <taxon>Lachnospirales</taxon>
        <taxon>Lachnospiraceae</taxon>
        <taxon>Agathobacter</taxon>
    </lineage>
</organism>
<comment type="caution">
    <text evidence="2">The sequence shown here is derived from an EMBL/GenBank/DDBJ whole genome shotgun (WGS) entry which is preliminary data.</text>
</comment>
<keyword evidence="1" id="KW-0472">Membrane</keyword>
<dbReference type="Proteomes" id="UP001197847">
    <property type="component" value="Unassembled WGS sequence"/>
</dbReference>
<accession>A0AAW4WY66</accession>
<gene>
    <name evidence="2" type="ORF">LK487_18665</name>
</gene>